<keyword evidence="5" id="KW-1185">Reference proteome</keyword>
<dbReference type="PANTHER" id="PTHR10039">
    <property type="entry name" value="AMELOGENIN"/>
    <property type="match status" value="1"/>
</dbReference>
<dbReference type="Gene3D" id="1.25.40.20">
    <property type="entry name" value="Ankyrin repeat-containing domain"/>
    <property type="match status" value="1"/>
</dbReference>
<dbReference type="Pfam" id="PF24883">
    <property type="entry name" value="NPHP3_N"/>
    <property type="match status" value="1"/>
</dbReference>
<accession>A0A317VJA0</accession>
<dbReference type="InterPro" id="IPR056884">
    <property type="entry name" value="NPHP3-like_N"/>
</dbReference>
<evidence type="ECO:0000256" key="1">
    <source>
        <dbReference type="ARBA" id="ARBA00022737"/>
    </source>
</evidence>
<feature type="compositionally biased region" description="Basic and acidic residues" evidence="2">
    <location>
        <begin position="64"/>
        <end position="96"/>
    </location>
</feature>
<keyword evidence="1" id="KW-0677">Repeat</keyword>
<dbReference type="InterPro" id="IPR036770">
    <property type="entry name" value="Ankyrin_rpt-contain_sf"/>
</dbReference>
<evidence type="ECO:0000259" key="3">
    <source>
        <dbReference type="PROSITE" id="PS50837"/>
    </source>
</evidence>
<dbReference type="OrthoDB" id="1577640at2759"/>
<dbReference type="PROSITE" id="PS50837">
    <property type="entry name" value="NACHT"/>
    <property type="match status" value="1"/>
</dbReference>
<feature type="domain" description="NACHT" evidence="3">
    <location>
        <begin position="447"/>
        <end position="595"/>
    </location>
</feature>
<dbReference type="PANTHER" id="PTHR10039:SF16">
    <property type="entry name" value="GPI INOSITOL-DEACYLASE"/>
    <property type="match status" value="1"/>
</dbReference>
<dbReference type="Gene3D" id="3.40.50.300">
    <property type="entry name" value="P-loop containing nucleotide triphosphate hydrolases"/>
    <property type="match status" value="1"/>
</dbReference>
<reference evidence="4 5" key="1">
    <citation type="submission" date="2016-12" db="EMBL/GenBank/DDBJ databases">
        <title>The genomes of Aspergillus section Nigri reveals drivers in fungal speciation.</title>
        <authorList>
            <consortium name="DOE Joint Genome Institute"/>
            <person name="Vesth T.C."/>
            <person name="Nybo J."/>
            <person name="Theobald S."/>
            <person name="Brandl J."/>
            <person name="Frisvad J.C."/>
            <person name="Nielsen K.F."/>
            <person name="Lyhne E.K."/>
            <person name="Kogle M.E."/>
            <person name="Kuo A."/>
            <person name="Riley R."/>
            <person name="Clum A."/>
            <person name="Nolan M."/>
            <person name="Lipzen A."/>
            <person name="Salamov A."/>
            <person name="Henrissat B."/>
            <person name="Wiebenga A."/>
            <person name="De Vries R.P."/>
            <person name="Grigoriev I.V."/>
            <person name="Mortensen U.H."/>
            <person name="Andersen M.R."/>
            <person name="Baker S.E."/>
        </authorList>
    </citation>
    <scope>NUCLEOTIDE SEQUENCE [LARGE SCALE GENOMIC DNA]</scope>
    <source>
        <strain evidence="4 5">CBS 117.55</strain>
    </source>
</reference>
<organism evidence="4 5">
    <name type="scientific">Aspergillus heteromorphus CBS 117.55</name>
    <dbReference type="NCBI Taxonomy" id="1448321"/>
    <lineage>
        <taxon>Eukaryota</taxon>
        <taxon>Fungi</taxon>
        <taxon>Dikarya</taxon>
        <taxon>Ascomycota</taxon>
        <taxon>Pezizomycotina</taxon>
        <taxon>Eurotiomycetes</taxon>
        <taxon>Eurotiomycetidae</taxon>
        <taxon>Eurotiales</taxon>
        <taxon>Aspergillaceae</taxon>
        <taxon>Aspergillus</taxon>
        <taxon>Aspergillus subgen. Circumdati</taxon>
    </lineage>
</organism>
<feature type="compositionally biased region" description="Basic and acidic residues" evidence="2">
    <location>
        <begin position="108"/>
        <end position="130"/>
    </location>
</feature>
<comment type="caution">
    <text evidence="4">The sequence shown here is derived from an EMBL/GenBank/DDBJ whole genome shotgun (WGS) entry which is preliminary data.</text>
</comment>
<dbReference type="RefSeq" id="XP_025397043.1">
    <property type="nucleotide sequence ID" value="XM_025541328.1"/>
</dbReference>
<evidence type="ECO:0000313" key="5">
    <source>
        <dbReference type="Proteomes" id="UP000247233"/>
    </source>
</evidence>
<dbReference type="EMBL" id="MSFL01000023">
    <property type="protein sequence ID" value="PWY74396.1"/>
    <property type="molecule type" value="Genomic_DNA"/>
</dbReference>
<sequence length="1718" mass="195287">MLGKLCEKLCCGGKGERDDGTEENVRPVNLSPKDKDEVVFEGGKSRIEDTRNANVERPVNDSQDLNKKATEKNLKTQNSDQKDEVKCLEQAEHDGVDADVSPIRKQHPKEDSLGKDNELKEYHKHDEARTSKCPVSETTPLNKEANKGNNTPGNADLWQRAFDELDDDLKGQLREDKAISPENAIKEVIDGTKKSFEAYQNGGLKFKKRDGKESNVRDVAKKILNSAIECSEIVTGLAAFDPSGHASSAWTIISLGLKMATNYSDQREAAFQSSEFLADILARYIILDKCCRTKELPSSDGLDNAVTRVYKAILEYTAEVKRRERATKLDRMRNSIFPDSDTKLSNLQSAVEKQDQTVTYWSHINNILHQSTKADEILASLEKVYQNTQTILVKVNLEEKHKILDWLFNEDQYSKTQNDNQKIRTDNTGGWLLSSNEYKKWKITPGNLLWLHGPAGCGKSILCSTIIQDIQNHYSNDLSSIFAYWYFQFSRNETQDVKNMTRAIIRQLVAEELPESLVSLWGKNANHNHIPDQAMFLTVLDDVIKSYTGDHIFLILDALDECPDNKVRERDLMLRTLKDLINKHGKKIHLLATSRFEEDIRCHLEGSSRIDLERQMEDDVKAFVCKAFEKEGRLSKWGKNERVKDQIMVTLLDTKEPRRFRWTDLQIERLKDCTKEDRVNQSLKTIPRTLEETYRGILRKIHQEDQVDARLILTWLSFSLVPLKLEAVAAAVFFPCHEDVVKICTTSLVTVSPSDGTIKLAHFSVKEFLVLDTEQPSPWYHLTVAYGHFDIANRALDELLCRTTDLTIESADDLPLLKYSADYWGAHFSELTGSGAKFPDLEHKIYCLFEEPIVYLNWRRIARNNFVLGLWVIAHTHFEPPIYMACELGMQSVVERLLLHGADPCAGFFRYRSTDLYRKTFEVAAWNGHITIVKLLLENIEISLEIASSIVQFINLNKASREEVKSLLDILLSTEALYDKPANGCVRLNEGFVTATAKNCKSGHQIMRLLLNMQDNLEVPVTQRVLLQVIENTFCGEEMMRIICDRKQKDIRITENIISRIALGSGKLPSIATLFLQSFGATVPLDYHMIENFVIHGSVEVVDLLFQIHGDKIQVTEDLLVLVSRSQRNSSAVFNSIWKRASGIKIGKVLSQITAFSHGSDHAELLLAGCDKGYFLEQEIIQKVARHSSKPAVMRMLLDKREAGLVAFDVSQATMMAAASNFTNPQEMMELVINNANSKILISEEVLCSAVRSRLRGGSALKYLLGLDENLLITEEVIISAATNSLRREGILKLLFNKFSGSSLTYRFFETAYQNHCLFDLLTFWLEQGRHVQDCQLIGTLLEHGLVELRQIAKLLHKRLIELDDNLVDAIGTEKSLTVAFQSRHVMETLLGLQRNDLTVNEEAVLKALDKVHVDHEALKLLTDRLGSAVAVTQRTLEVAFFNHEFELFDLLLKEGGDWDLQKIWDTIWRHNTYVQDIVTTANTLLKYGEFDISQNLLDFLLLEDRRESLDDYDFETLADFYAEHDMSAPALEVLTEILLGQGRAKPILKIITRPGFAVPITETILDALWQNDHISDKYKVLISNILPKTGDFVISQTLLKFLPFYSLTEEGLTGESLTEEGLHELVDLYTEHDLSAPATEMITKILFELGQAHDIKRLFFKNPTFELTDDLLQLAERNQRAYKSILMPFLNAKRAADQNVKVSETKTEAEEVQPMLL</sequence>
<name>A0A317VJA0_9EURO</name>
<dbReference type="GeneID" id="37063565"/>
<gene>
    <name evidence="4" type="ORF">BO70DRAFT_341273</name>
</gene>
<dbReference type="SUPFAM" id="SSF52540">
    <property type="entry name" value="P-loop containing nucleoside triphosphate hydrolases"/>
    <property type="match status" value="1"/>
</dbReference>
<dbReference type="STRING" id="1448321.A0A317VJA0"/>
<dbReference type="SUPFAM" id="SSF48403">
    <property type="entry name" value="Ankyrin repeat"/>
    <property type="match status" value="1"/>
</dbReference>
<evidence type="ECO:0000313" key="4">
    <source>
        <dbReference type="EMBL" id="PWY74396.1"/>
    </source>
</evidence>
<dbReference type="InterPro" id="IPR007111">
    <property type="entry name" value="NACHT_NTPase"/>
</dbReference>
<feature type="region of interest" description="Disordered" evidence="2">
    <location>
        <begin position="13"/>
        <end position="155"/>
    </location>
</feature>
<evidence type="ECO:0000256" key="2">
    <source>
        <dbReference type="SAM" id="MobiDB-lite"/>
    </source>
</evidence>
<feature type="compositionally biased region" description="Basic and acidic residues" evidence="2">
    <location>
        <begin position="32"/>
        <end position="51"/>
    </location>
</feature>
<dbReference type="Proteomes" id="UP000247233">
    <property type="component" value="Unassembled WGS sequence"/>
</dbReference>
<protein>
    <recommendedName>
        <fullName evidence="3">NACHT domain-containing protein</fullName>
    </recommendedName>
</protein>
<dbReference type="VEuPathDB" id="FungiDB:BO70DRAFT_341273"/>
<proteinExistence type="predicted"/>
<dbReference type="InterPro" id="IPR027417">
    <property type="entry name" value="P-loop_NTPase"/>
</dbReference>
<feature type="compositionally biased region" description="Polar residues" evidence="2">
    <location>
        <begin position="136"/>
        <end position="153"/>
    </location>
</feature>